<dbReference type="InterPro" id="IPR036909">
    <property type="entry name" value="Cyt_c-like_dom_sf"/>
</dbReference>
<comment type="PTM">
    <text evidence="4">Binds 2 heme groups per subunit.</text>
</comment>
<protein>
    <submittedName>
        <fullName evidence="7">Cytochrome-c peroxidase</fullName>
    </submittedName>
</protein>
<sequence>MKDLLLPLLASMTLIAVFGWNYLSIPGVADWSEEELKLIASLSLDALPPLPADPSNFVADDPAAAELGHRLYFDTRLSSNAQVACATCHKPELMFTDGLALAVGVGIGPMHTPSLVGLAYSPWFYWDGRKDSQWAQALAPLEAKHEHATDRVQLLRLISSDTVYRDMYENVFGPLDLPTVLPESGMPEGDLQQQASWNTLDSETQSAVSRFFANLGKAIAAYERKLLPGRTRFDDYVAQMLAGSVDDSALSNSEQDGLKLFIGKGQCVTCHNGPLFTNHEFHNTGVLAVDGRLPSMGRYDGVRISREDSFNCLGEFSDASSAQCIELRFARDANDLVGALKTPTLRNISLTAPYMHSGQMTSLTQVVNHYNEAPSSMLSHNEAKPLGLRVVERSQLEDFLMTLSAPLATEQKWLVAPDY</sequence>
<keyword evidence="5" id="KW-0479">Metal-binding</keyword>
<keyword evidence="5" id="KW-0408">Iron</keyword>
<evidence type="ECO:0000256" key="4">
    <source>
        <dbReference type="PIRSR" id="PIRSR000294-1"/>
    </source>
</evidence>
<dbReference type="PANTHER" id="PTHR30600:SF10">
    <property type="entry name" value="BLL6722 PROTEIN"/>
    <property type="match status" value="1"/>
</dbReference>
<reference evidence="8" key="1">
    <citation type="submission" date="2017-08" db="EMBL/GenBank/DDBJ databases">
        <title>A dynamic microbial community with high functional redundancy inhabits the cold, oxic subseafloor aquifer.</title>
        <authorList>
            <person name="Tully B.J."/>
            <person name="Wheat C.G."/>
            <person name="Glazer B.T."/>
            <person name="Huber J.A."/>
        </authorList>
    </citation>
    <scope>NUCLEOTIDE SEQUENCE [LARGE SCALE GENOMIC DNA]</scope>
</reference>
<dbReference type="PIRSF" id="PIRSF000294">
    <property type="entry name" value="Cytochrome-c_peroxidase"/>
    <property type="match status" value="1"/>
</dbReference>
<dbReference type="GO" id="GO:0046872">
    <property type="term" value="F:metal ion binding"/>
    <property type="evidence" value="ECO:0007669"/>
    <property type="project" value="UniProtKB-KW"/>
</dbReference>
<keyword evidence="2" id="KW-0732">Signal</keyword>
<dbReference type="PANTHER" id="PTHR30600">
    <property type="entry name" value="CYTOCHROME C PEROXIDASE-RELATED"/>
    <property type="match status" value="1"/>
</dbReference>
<comment type="subcellular location">
    <subcellularLocation>
        <location evidence="1">Cell envelope</location>
    </subcellularLocation>
</comment>
<evidence type="ECO:0000256" key="5">
    <source>
        <dbReference type="PIRSR" id="PIRSR000294-2"/>
    </source>
</evidence>
<dbReference type="GO" id="GO:0020037">
    <property type="term" value="F:heme binding"/>
    <property type="evidence" value="ECO:0007669"/>
    <property type="project" value="InterPro"/>
</dbReference>
<dbReference type="GO" id="GO:0030313">
    <property type="term" value="C:cell envelope"/>
    <property type="evidence" value="ECO:0007669"/>
    <property type="project" value="UniProtKB-SubCell"/>
</dbReference>
<dbReference type="Gene3D" id="1.10.760.10">
    <property type="entry name" value="Cytochrome c-like domain"/>
    <property type="match status" value="2"/>
</dbReference>
<dbReference type="EMBL" id="NVUL01000005">
    <property type="protein sequence ID" value="PCI81390.1"/>
    <property type="molecule type" value="Genomic_DNA"/>
</dbReference>
<keyword evidence="4" id="KW-0349">Heme</keyword>
<dbReference type="GO" id="GO:0004130">
    <property type="term" value="F:cytochrome-c peroxidase activity"/>
    <property type="evidence" value="ECO:0007669"/>
    <property type="project" value="TreeGrafter"/>
</dbReference>
<feature type="binding site" description="covalent" evidence="4">
    <location>
        <position position="267"/>
    </location>
    <ligand>
        <name>heme c</name>
        <dbReference type="ChEBI" id="CHEBI:61717"/>
        <label>2</label>
    </ligand>
</feature>
<dbReference type="InterPro" id="IPR004852">
    <property type="entry name" value="Di-haem_cyt_c_peroxidsae"/>
</dbReference>
<gene>
    <name evidence="7" type="ORF">COB20_01725</name>
</gene>
<evidence type="ECO:0000256" key="1">
    <source>
        <dbReference type="ARBA" id="ARBA00004196"/>
    </source>
</evidence>
<feature type="domain" description="Di-haem cytochrome c peroxidase" evidence="6">
    <location>
        <begin position="63"/>
        <end position="238"/>
    </location>
</feature>
<feature type="binding site" description="axial binding residue" evidence="5">
    <location>
        <position position="89"/>
    </location>
    <ligand>
        <name>heme c</name>
        <dbReference type="ChEBI" id="CHEBI:61717"/>
        <label>1</label>
    </ligand>
    <ligandPart>
        <name>Fe</name>
        <dbReference type="ChEBI" id="CHEBI:18248"/>
    </ligandPart>
</feature>
<comment type="cofactor">
    <cofactor evidence="4">
        <name>heme</name>
        <dbReference type="ChEBI" id="CHEBI:30413"/>
    </cofactor>
    <text evidence="4">Binds 2 heme groups.</text>
</comment>
<feature type="binding site" description="axial binding residue" evidence="5">
    <location>
        <position position="271"/>
    </location>
    <ligand>
        <name>heme c</name>
        <dbReference type="ChEBI" id="CHEBI:61717"/>
        <label>2</label>
    </ligand>
    <ligandPart>
        <name>Fe</name>
        <dbReference type="ChEBI" id="CHEBI:18248"/>
    </ligandPart>
</feature>
<evidence type="ECO:0000256" key="3">
    <source>
        <dbReference type="ARBA" id="ARBA00023002"/>
    </source>
</evidence>
<feature type="binding site" description="covalent" evidence="4">
    <location>
        <position position="85"/>
    </location>
    <ligand>
        <name>heme c</name>
        <dbReference type="ChEBI" id="CHEBI:61717"/>
        <label>1</label>
    </ligand>
</feature>
<dbReference type="InterPro" id="IPR026259">
    <property type="entry name" value="MauG/Cytc_peroxidase"/>
</dbReference>
<feature type="binding site" description="covalent" evidence="4">
    <location>
        <position position="270"/>
    </location>
    <ligand>
        <name>heme c</name>
        <dbReference type="ChEBI" id="CHEBI:61717"/>
        <label>2</label>
    </ligand>
</feature>
<dbReference type="Proteomes" id="UP000218767">
    <property type="component" value="Unassembled WGS sequence"/>
</dbReference>
<evidence type="ECO:0000313" key="7">
    <source>
        <dbReference type="EMBL" id="PCI81390.1"/>
    </source>
</evidence>
<accession>A0A2A4XFN0</accession>
<feature type="binding site" description="covalent" evidence="4">
    <location>
        <position position="88"/>
    </location>
    <ligand>
        <name>heme c</name>
        <dbReference type="ChEBI" id="CHEBI:61717"/>
        <label>1</label>
    </ligand>
</feature>
<dbReference type="GO" id="GO:0009055">
    <property type="term" value="F:electron transfer activity"/>
    <property type="evidence" value="ECO:0007669"/>
    <property type="project" value="InterPro"/>
</dbReference>
<comment type="caution">
    <text evidence="7">The sequence shown here is derived from an EMBL/GenBank/DDBJ whole genome shotgun (WGS) entry which is preliminary data.</text>
</comment>
<dbReference type="Pfam" id="PF03150">
    <property type="entry name" value="CCP_MauG"/>
    <property type="match status" value="1"/>
</dbReference>
<keyword evidence="7" id="KW-0575">Peroxidase</keyword>
<name>A0A2A4XFN0_9GAMM</name>
<dbReference type="AlphaFoldDB" id="A0A2A4XFN0"/>
<organism evidence="7 8">
    <name type="scientific">SAR86 cluster bacterium</name>
    <dbReference type="NCBI Taxonomy" id="2030880"/>
    <lineage>
        <taxon>Bacteria</taxon>
        <taxon>Pseudomonadati</taxon>
        <taxon>Pseudomonadota</taxon>
        <taxon>Gammaproteobacteria</taxon>
        <taxon>SAR86 cluster</taxon>
    </lineage>
</organism>
<proteinExistence type="predicted"/>
<evidence type="ECO:0000256" key="2">
    <source>
        <dbReference type="ARBA" id="ARBA00022729"/>
    </source>
</evidence>
<evidence type="ECO:0000259" key="6">
    <source>
        <dbReference type="Pfam" id="PF03150"/>
    </source>
</evidence>
<dbReference type="SUPFAM" id="SSF46626">
    <property type="entry name" value="Cytochrome c"/>
    <property type="match status" value="2"/>
</dbReference>
<evidence type="ECO:0000313" key="8">
    <source>
        <dbReference type="Proteomes" id="UP000218767"/>
    </source>
</evidence>
<keyword evidence="3" id="KW-0560">Oxidoreductase</keyword>
<dbReference type="InterPro" id="IPR051395">
    <property type="entry name" value="Cytochrome_c_Peroxidase/MauG"/>
</dbReference>